<feature type="transmembrane region" description="Helical" evidence="11">
    <location>
        <begin position="468"/>
        <end position="489"/>
    </location>
</feature>
<name>A0AAN7FYN7_QUERU</name>
<feature type="transmembrane region" description="Helical" evidence="11">
    <location>
        <begin position="704"/>
        <end position="724"/>
    </location>
</feature>
<gene>
    <name evidence="14" type="ORF">RGQ29_015873</name>
</gene>
<evidence type="ECO:0000259" key="13">
    <source>
        <dbReference type="PROSITE" id="PS51382"/>
    </source>
</evidence>
<dbReference type="PROSITE" id="PS51380">
    <property type="entry name" value="EXS"/>
    <property type="match status" value="1"/>
</dbReference>
<dbReference type="Pfam" id="PF03105">
    <property type="entry name" value="SPX"/>
    <property type="match status" value="1"/>
</dbReference>
<feature type="transmembrane region" description="Helical" evidence="11">
    <location>
        <begin position="509"/>
        <end position="529"/>
    </location>
</feature>
<dbReference type="GO" id="GO:0000822">
    <property type="term" value="F:inositol hexakisphosphate binding"/>
    <property type="evidence" value="ECO:0007669"/>
    <property type="project" value="TreeGrafter"/>
</dbReference>
<dbReference type="InterPro" id="IPR004342">
    <property type="entry name" value="EXS_C"/>
</dbReference>
<evidence type="ECO:0000256" key="2">
    <source>
        <dbReference type="ARBA" id="ARBA00009665"/>
    </source>
</evidence>
<feature type="transmembrane region" description="Helical" evidence="11">
    <location>
        <begin position="655"/>
        <end position="683"/>
    </location>
</feature>
<evidence type="ECO:0000256" key="11">
    <source>
        <dbReference type="SAM" id="Phobius"/>
    </source>
</evidence>
<evidence type="ECO:0000313" key="15">
    <source>
        <dbReference type="Proteomes" id="UP001324115"/>
    </source>
</evidence>
<comment type="subcellular location">
    <subcellularLocation>
        <location evidence="1">Cell membrane</location>
        <topology evidence="1">Multi-pass membrane protein</topology>
    </subcellularLocation>
</comment>
<comment type="similarity">
    <text evidence="2">Belongs to the SYG1 (TC 2.A.94) family.</text>
</comment>
<feature type="region of interest" description="Disordered" evidence="10">
    <location>
        <begin position="204"/>
        <end position="225"/>
    </location>
</feature>
<dbReference type="Pfam" id="PF03124">
    <property type="entry name" value="EXS"/>
    <property type="match status" value="1"/>
</dbReference>
<comment type="function">
    <text evidence="9">May transport inorganic phosphate (Pi).</text>
</comment>
<evidence type="ECO:0000256" key="1">
    <source>
        <dbReference type="ARBA" id="ARBA00004651"/>
    </source>
</evidence>
<evidence type="ECO:0000259" key="12">
    <source>
        <dbReference type="PROSITE" id="PS51380"/>
    </source>
</evidence>
<dbReference type="AlphaFoldDB" id="A0AAN7FYN7"/>
<dbReference type="GO" id="GO:0005886">
    <property type="term" value="C:plasma membrane"/>
    <property type="evidence" value="ECO:0007669"/>
    <property type="project" value="UniProtKB-SubCell"/>
</dbReference>
<dbReference type="GO" id="GO:0005802">
    <property type="term" value="C:trans-Golgi network"/>
    <property type="evidence" value="ECO:0007669"/>
    <property type="project" value="TreeGrafter"/>
</dbReference>
<evidence type="ECO:0000256" key="9">
    <source>
        <dbReference type="ARBA" id="ARBA00043939"/>
    </source>
</evidence>
<evidence type="ECO:0008006" key="16">
    <source>
        <dbReference type="Google" id="ProtNLM"/>
    </source>
</evidence>
<dbReference type="CDD" id="cd14476">
    <property type="entry name" value="SPX_PHO1_like"/>
    <property type="match status" value="1"/>
</dbReference>
<evidence type="ECO:0000256" key="4">
    <source>
        <dbReference type="ARBA" id="ARBA00022475"/>
    </source>
</evidence>
<protein>
    <recommendedName>
        <fullName evidence="16">Phosphate transporter PHO1 homolog 10-like</fullName>
    </recommendedName>
</protein>
<feature type="transmembrane region" description="Helical" evidence="11">
    <location>
        <begin position="425"/>
        <end position="448"/>
    </location>
</feature>
<evidence type="ECO:0000256" key="8">
    <source>
        <dbReference type="ARBA" id="ARBA00023136"/>
    </source>
</evidence>
<sequence>MKFGKEFKKQMVPEWTEAYMDYNGLKRILREVRGYKQTKHPATQNKALQKKPTLDKTFSGLHKEASNLPSKGDIEDQVIDVNTLQHDGSGQIYKTKFLRQSEEGGEVEVMFFRKLDEELNKVCNFDKDKVEALMHEAAVLNKQMDAFIALRVKVENPDLNGSSLKRCYLSNVSSKMPPTSTTCSRDRNPGRDYVGLIPEADTNDDHQQEESTAGPEVNSVSTAGCGCDHREEVNKDDYKEDPLKILEHVKINNPLESPISTIKGVFKDSKEEDLSFNKEELRKVEERLRHVFIEFYHKLRLLKHYSFMNLAAFSKIMKKYEKITSRRAARLYMRIVDDSYLGNSDEVTGLLERVETTFIKNFSKSNHREGMKLLRPKAKRERHRVTFFSGFFLGCSIALLVAIVLRIEAHNLIDKEEGTQYMETIFPLYTLFAYIVLHMLMYAANIYFWRRYRVNYPFIFGFKRGTELGYREVFLLSTGLAVLASAGFLANLQLDMDSSTRDYKKITELVPLVLVIFVLLITFCPLNILYRSSRFFFIKCIFRCICAPLYPVSLPDFFLADQLTSQVPTFRSFELYICYYSLGEYSRRQSKCLSHGVYNTFYFIVAVIPYWLRFLQCIRRLCEDKDAMHVYNGLKYFSTIVAVIIRTAFELKKGMTWMLLALVSSSVAALINTYWDIVIDWGLLRRQSKNKFLRDKLVVSHKSVYFAAMVLNIVLRFAWMQLVLEFRLRSLHKMTIITIFSCLEIIRRGIWSFFRLENEHLNNVGKYRAFKSVPLPFSYYEIDNDDDDDNNDDDKND</sequence>
<evidence type="ECO:0000256" key="3">
    <source>
        <dbReference type="ARBA" id="ARBA00022448"/>
    </source>
</evidence>
<keyword evidence="5" id="KW-0592">Phosphate transport</keyword>
<dbReference type="GO" id="GO:0016036">
    <property type="term" value="P:cellular response to phosphate starvation"/>
    <property type="evidence" value="ECO:0007669"/>
    <property type="project" value="TreeGrafter"/>
</dbReference>
<keyword evidence="15" id="KW-1185">Reference proteome</keyword>
<feature type="transmembrane region" description="Helical" evidence="11">
    <location>
        <begin position="596"/>
        <end position="612"/>
    </location>
</feature>
<reference evidence="14 15" key="1">
    <citation type="journal article" date="2023" name="G3 (Bethesda)">
        <title>A haplotype-resolved chromosome-scale genome for Quercus rubra L. provides insights into the genetics of adaptive traits for red oak species.</title>
        <authorList>
            <person name="Kapoor B."/>
            <person name="Jenkins J."/>
            <person name="Schmutz J."/>
            <person name="Zhebentyayeva T."/>
            <person name="Kuelheim C."/>
            <person name="Coggeshall M."/>
            <person name="Heim C."/>
            <person name="Lasky J.R."/>
            <person name="Leites L."/>
            <person name="Islam-Faridi N."/>
            <person name="Romero-Severson J."/>
            <person name="DeLeo V.L."/>
            <person name="Lucas S.M."/>
            <person name="Lazic D."/>
            <person name="Gailing O."/>
            <person name="Carlson J."/>
            <person name="Staton M."/>
        </authorList>
    </citation>
    <scope>NUCLEOTIDE SEQUENCE [LARGE SCALE GENOMIC DNA]</scope>
    <source>
        <strain evidence="14">Pseudo-F2</strain>
    </source>
</reference>
<comment type="caution">
    <text evidence="14">The sequence shown here is derived from an EMBL/GenBank/DDBJ whole genome shotgun (WGS) entry which is preliminary data.</text>
</comment>
<feature type="transmembrane region" description="Helical" evidence="11">
    <location>
        <begin position="633"/>
        <end position="649"/>
    </location>
</feature>
<keyword evidence="6 11" id="KW-0812">Transmembrane</keyword>
<organism evidence="14 15">
    <name type="scientific">Quercus rubra</name>
    <name type="common">Northern red oak</name>
    <name type="synonym">Quercus borealis</name>
    <dbReference type="NCBI Taxonomy" id="3512"/>
    <lineage>
        <taxon>Eukaryota</taxon>
        <taxon>Viridiplantae</taxon>
        <taxon>Streptophyta</taxon>
        <taxon>Embryophyta</taxon>
        <taxon>Tracheophyta</taxon>
        <taxon>Spermatophyta</taxon>
        <taxon>Magnoliopsida</taxon>
        <taxon>eudicotyledons</taxon>
        <taxon>Gunneridae</taxon>
        <taxon>Pentapetalae</taxon>
        <taxon>rosids</taxon>
        <taxon>fabids</taxon>
        <taxon>Fagales</taxon>
        <taxon>Fagaceae</taxon>
        <taxon>Quercus</taxon>
    </lineage>
</organism>
<feature type="domain" description="SPX" evidence="13">
    <location>
        <begin position="1"/>
        <end position="334"/>
    </location>
</feature>
<feature type="transmembrane region" description="Helical" evidence="11">
    <location>
        <begin position="385"/>
        <end position="405"/>
    </location>
</feature>
<dbReference type="GO" id="GO:0006817">
    <property type="term" value="P:phosphate ion transport"/>
    <property type="evidence" value="ECO:0007669"/>
    <property type="project" value="UniProtKB-KW"/>
</dbReference>
<keyword evidence="3" id="KW-0813">Transport</keyword>
<evidence type="ECO:0000256" key="10">
    <source>
        <dbReference type="SAM" id="MobiDB-lite"/>
    </source>
</evidence>
<keyword evidence="7 11" id="KW-1133">Transmembrane helix</keyword>
<dbReference type="PROSITE" id="PS51382">
    <property type="entry name" value="SPX"/>
    <property type="match status" value="1"/>
</dbReference>
<dbReference type="InterPro" id="IPR034092">
    <property type="entry name" value="PHO1_SPX"/>
</dbReference>
<dbReference type="PANTHER" id="PTHR10783:SF104">
    <property type="entry name" value="PHOSPHATE TRANSPORTER PHO1 HOMOLOG 10"/>
    <property type="match status" value="1"/>
</dbReference>
<evidence type="ECO:0000256" key="7">
    <source>
        <dbReference type="ARBA" id="ARBA00022989"/>
    </source>
</evidence>
<dbReference type="Proteomes" id="UP001324115">
    <property type="component" value="Unassembled WGS sequence"/>
</dbReference>
<evidence type="ECO:0000256" key="6">
    <source>
        <dbReference type="ARBA" id="ARBA00022692"/>
    </source>
</evidence>
<evidence type="ECO:0000256" key="5">
    <source>
        <dbReference type="ARBA" id="ARBA00022592"/>
    </source>
</evidence>
<feature type="domain" description="EXS" evidence="12">
    <location>
        <begin position="593"/>
        <end position="787"/>
    </location>
</feature>
<dbReference type="PANTHER" id="PTHR10783">
    <property type="entry name" value="XENOTROPIC AND POLYTROPIC RETROVIRUS RECEPTOR 1-RELATED"/>
    <property type="match status" value="1"/>
</dbReference>
<accession>A0AAN7FYN7</accession>
<proteinExistence type="inferred from homology"/>
<evidence type="ECO:0000313" key="14">
    <source>
        <dbReference type="EMBL" id="KAK4598595.1"/>
    </source>
</evidence>
<dbReference type="EMBL" id="JAXUIC010000003">
    <property type="protein sequence ID" value="KAK4598595.1"/>
    <property type="molecule type" value="Genomic_DNA"/>
</dbReference>
<keyword evidence="8 11" id="KW-0472">Membrane</keyword>
<dbReference type="InterPro" id="IPR004331">
    <property type="entry name" value="SPX_dom"/>
</dbReference>
<keyword evidence="4" id="KW-1003">Cell membrane</keyword>